<dbReference type="RefSeq" id="WP_345212113.1">
    <property type="nucleotide sequence ID" value="NZ_BAABFT010000008.1"/>
</dbReference>
<dbReference type="EMBL" id="BAABFT010000008">
    <property type="protein sequence ID" value="GAA4327972.1"/>
    <property type="molecule type" value="Genomic_DNA"/>
</dbReference>
<protein>
    <recommendedName>
        <fullName evidence="4">Outer membrane insertion C-signal</fullName>
    </recommendedName>
</protein>
<accession>A0ABP8GQ28</accession>
<dbReference type="Proteomes" id="UP001500582">
    <property type="component" value="Unassembled WGS sequence"/>
</dbReference>
<evidence type="ECO:0000313" key="3">
    <source>
        <dbReference type="Proteomes" id="UP001500582"/>
    </source>
</evidence>
<feature type="signal peptide" evidence="1">
    <location>
        <begin position="1"/>
        <end position="21"/>
    </location>
</feature>
<gene>
    <name evidence="2" type="ORF">GCM10023149_31760</name>
</gene>
<keyword evidence="1" id="KW-0732">Signal</keyword>
<keyword evidence="3" id="KW-1185">Reference proteome</keyword>
<name>A0ABP8GQ28_9SPHI</name>
<proteinExistence type="predicted"/>
<evidence type="ECO:0000256" key="1">
    <source>
        <dbReference type="SAM" id="SignalP"/>
    </source>
</evidence>
<evidence type="ECO:0000313" key="2">
    <source>
        <dbReference type="EMBL" id="GAA4327972.1"/>
    </source>
</evidence>
<organism evidence="2 3">
    <name type="scientific">Mucilaginibacter gynuensis</name>
    <dbReference type="NCBI Taxonomy" id="1302236"/>
    <lineage>
        <taxon>Bacteria</taxon>
        <taxon>Pseudomonadati</taxon>
        <taxon>Bacteroidota</taxon>
        <taxon>Sphingobacteriia</taxon>
        <taxon>Sphingobacteriales</taxon>
        <taxon>Sphingobacteriaceae</taxon>
        <taxon>Mucilaginibacter</taxon>
    </lineage>
</organism>
<feature type="chain" id="PRO_5046806909" description="Outer membrane insertion C-signal" evidence="1">
    <location>
        <begin position="22"/>
        <end position="153"/>
    </location>
</feature>
<comment type="caution">
    <text evidence="2">The sequence shown here is derived from an EMBL/GenBank/DDBJ whole genome shotgun (WGS) entry which is preliminary data.</text>
</comment>
<evidence type="ECO:0008006" key="4">
    <source>
        <dbReference type="Google" id="ProtNLM"/>
    </source>
</evidence>
<reference evidence="3" key="1">
    <citation type="journal article" date="2019" name="Int. J. Syst. Evol. Microbiol.">
        <title>The Global Catalogue of Microorganisms (GCM) 10K type strain sequencing project: providing services to taxonomists for standard genome sequencing and annotation.</title>
        <authorList>
            <consortium name="The Broad Institute Genomics Platform"/>
            <consortium name="The Broad Institute Genome Sequencing Center for Infectious Disease"/>
            <person name="Wu L."/>
            <person name="Ma J."/>
        </authorList>
    </citation>
    <scope>NUCLEOTIDE SEQUENCE [LARGE SCALE GENOMIC DNA]</scope>
    <source>
        <strain evidence="3">JCM 17705</strain>
    </source>
</reference>
<sequence length="153" mass="16756">MKKLILLAILTVALSTTNTFAQSGYKTALGLGIDFGDGSTLVGPSVKHFFNSHDVIQGDVLFGGDATWIGGFYQYHQSFKEASELRWYLGVGPQVALYDGGSTFFLRPIGGLDYKIKTAPVSITFDWRPAIQLSDGSDFEPARFGLGLRYTFK</sequence>